<dbReference type="Gene3D" id="1.10.287.130">
    <property type="match status" value="1"/>
</dbReference>
<dbReference type="CDD" id="cd00156">
    <property type="entry name" value="REC"/>
    <property type="match status" value="1"/>
</dbReference>
<dbReference type="AlphaFoldDB" id="X1QS92"/>
<accession>X1QS92</accession>
<dbReference type="InterPro" id="IPR003661">
    <property type="entry name" value="HisK_dim/P_dom"/>
</dbReference>
<dbReference type="InterPro" id="IPR001789">
    <property type="entry name" value="Sig_transdc_resp-reg_receiver"/>
</dbReference>
<dbReference type="SUPFAM" id="SSF52172">
    <property type="entry name" value="CheY-like"/>
    <property type="match status" value="1"/>
</dbReference>
<name>X1QS92_9ZZZZ</name>
<sequence>EFNYAIEKEDFDCVITDYVFYWSDGLSILNIIKKKKPNLPVIMFTGTGDEEVAVKAMKTELDDYIIKKSKHYQRLAVSLKKTLERYEEKKRLKETEEEKKQAINQIRKNLDSFSIVIDEIRNPLTIILGLADLCNEECAKTISKNVMVIEESIRKIDDRYLESKIWELLW</sequence>
<dbReference type="GO" id="GO:0000155">
    <property type="term" value="F:phosphorelay sensor kinase activity"/>
    <property type="evidence" value="ECO:0007669"/>
    <property type="project" value="InterPro"/>
</dbReference>
<feature type="domain" description="Response regulatory" evidence="2">
    <location>
        <begin position="1"/>
        <end position="82"/>
    </location>
</feature>
<evidence type="ECO:0000256" key="1">
    <source>
        <dbReference type="SAM" id="Coils"/>
    </source>
</evidence>
<evidence type="ECO:0000313" key="3">
    <source>
        <dbReference type="EMBL" id="GAI57676.1"/>
    </source>
</evidence>
<protein>
    <recommendedName>
        <fullName evidence="2">Response regulatory domain-containing protein</fullName>
    </recommendedName>
</protein>
<dbReference type="PROSITE" id="PS50110">
    <property type="entry name" value="RESPONSE_REGULATORY"/>
    <property type="match status" value="1"/>
</dbReference>
<feature type="coiled-coil region" evidence="1">
    <location>
        <begin position="69"/>
        <end position="112"/>
    </location>
</feature>
<dbReference type="Gene3D" id="3.40.50.2300">
    <property type="match status" value="1"/>
</dbReference>
<comment type="caution">
    <text evidence="3">The sequence shown here is derived from an EMBL/GenBank/DDBJ whole genome shotgun (WGS) entry which is preliminary data.</text>
</comment>
<evidence type="ECO:0000259" key="2">
    <source>
        <dbReference type="PROSITE" id="PS50110"/>
    </source>
</evidence>
<dbReference type="CDD" id="cd00082">
    <property type="entry name" value="HisKA"/>
    <property type="match status" value="1"/>
</dbReference>
<feature type="non-terminal residue" evidence="3">
    <location>
        <position position="1"/>
    </location>
</feature>
<dbReference type="EMBL" id="BARV01039527">
    <property type="protein sequence ID" value="GAI57676.1"/>
    <property type="molecule type" value="Genomic_DNA"/>
</dbReference>
<gene>
    <name evidence="3" type="ORF">S06H3_60557</name>
</gene>
<dbReference type="Pfam" id="PF00072">
    <property type="entry name" value="Response_reg"/>
    <property type="match status" value="1"/>
</dbReference>
<reference evidence="3" key="1">
    <citation type="journal article" date="2014" name="Front. Microbiol.">
        <title>High frequency of phylogenetically diverse reductive dehalogenase-homologous genes in deep subseafloor sedimentary metagenomes.</title>
        <authorList>
            <person name="Kawai M."/>
            <person name="Futagami T."/>
            <person name="Toyoda A."/>
            <person name="Takaki Y."/>
            <person name="Nishi S."/>
            <person name="Hori S."/>
            <person name="Arai W."/>
            <person name="Tsubouchi T."/>
            <person name="Morono Y."/>
            <person name="Uchiyama I."/>
            <person name="Ito T."/>
            <person name="Fujiyama A."/>
            <person name="Inagaki F."/>
            <person name="Takami H."/>
        </authorList>
    </citation>
    <scope>NUCLEOTIDE SEQUENCE</scope>
    <source>
        <strain evidence="3">Expedition CK06-06</strain>
    </source>
</reference>
<dbReference type="InterPro" id="IPR011006">
    <property type="entry name" value="CheY-like_superfamily"/>
</dbReference>
<organism evidence="3">
    <name type="scientific">marine sediment metagenome</name>
    <dbReference type="NCBI Taxonomy" id="412755"/>
    <lineage>
        <taxon>unclassified sequences</taxon>
        <taxon>metagenomes</taxon>
        <taxon>ecological metagenomes</taxon>
    </lineage>
</organism>
<keyword evidence="1" id="KW-0175">Coiled coil</keyword>
<proteinExistence type="predicted"/>